<evidence type="ECO:0000313" key="2">
    <source>
        <dbReference type="Proteomes" id="UP000308836"/>
    </source>
</evidence>
<comment type="caution">
    <text evidence="1">The sequence shown here is derived from an EMBL/GenBank/DDBJ whole genome shotgun (WGS) entry which is preliminary data.</text>
</comment>
<name>A0AC61RA55_9FIRM</name>
<protein>
    <submittedName>
        <fullName evidence="1">Ferrous iron transport protein A</fullName>
    </submittedName>
</protein>
<evidence type="ECO:0000313" key="1">
    <source>
        <dbReference type="EMBL" id="TGY66951.1"/>
    </source>
</evidence>
<gene>
    <name evidence="1" type="ORF">E5336_02385</name>
</gene>
<accession>A0AC61RA55</accession>
<dbReference type="Proteomes" id="UP000308836">
    <property type="component" value="Unassembled WGS sequence"/>
</dbReference>
<keyword evidence="2" id="KW-1185">Reference proteome</keyword>
<reference evidence="1" key="1">
    <citation type="submission" date="2019-04" db="EMBL/GenBank/DDBJ databases">
        <title>Microbes associate with the intestines of laboratory mice.</title>
        <authorList>
            <person name="Navarre W."/>
            <person name="Wong E."/>
            <person name="Huang K."/>
            <person name="Tropini C."/>
            <person name="Ng K."/>
            <person name="Yu B."/>
        </authorList>
    </citation>
    <scope>NUCLEOTIDE SEQUENCE</scope>
    <source>
        <strain evidence="1">NM09_H32</strain>
    </source>
</reference>
<proteinExistence type="predicted"/>
<organism evidence="1 2">
    <name type="scientific">Dubosiella muris</name>
    <dbReference type="NCBI Taxonomy" id="3038133"/>
    <lineage>
        <taxon>Bacteria</taxon>
        <taxon>Bacillati</taxon>
        <taxon>Bacillota</taxon>
        <taxon>Erysipelotrichia</taxon>
        <taxon>Erysipelotrichales</taxon>
        <taxon>Erysipelotrichaceae</taxon>
        <taxon>Dubosiella</taxon>
    </lineage>
</organism>
<sequence length="73" mass="8245">MSLNTIQIGQEAMVKKIELSSQTLHRLRALGMLEGTIVKVVQRKRNGTLVINLRGTRFALGKEITRRIEVETV</sequence>
<dbReference type="EMBL" id="SRYG01000003">
    <property type="protein sequence ID" value="TGY66951.1"/>
    <property type="molecule type" value="Genomic_DNA"/>
</dbReference>